<feature type="domain" description="Pyruvate:ferredoxin oxidoreductase core" evidence="3">
    <location>
        <begin position="250"/>
        <end position="339"/>
    </location>
</feature>
<evidence type="ECO:0000313" key="7">
    <source>
        <dbReference type="Proteomes" id="UP000295506"/>
    </source>
</evidence>
<dbReference type="CDD" id="cd07034">
    <property type="entry name" value="TPP_PYR_PFOR_IOR-alpha_like"/>
    <property type="match status" value="1"/>
</dbReference>
<dbReference type="GO" id="GO:0016491">
    <property type="term" value="F:oxidoreductase activity"/>
    <property type="evidence" value="ECO:0007669"/>
    <property type="project" value="UniProtKB-KW"/>
</dbReference>
<dbReference type="Proteomes" id="UP000295506">
    <property type="component" value="Unassembled WGS sequence"/>
</dbReference>
<dbReference type="InterPro" id="IPR033412">
    <property type="entry name" value="PFOR_II"/>
</dbReference>
<proteinExistence type="predicted"/>
<dbReference type="InterPro" id="IPR002880">
    <property type="entry name" value="Pyrv_Fd/Flavodoxin_OxRdtase_N"/>
</dbReference>
<protein>
    <submittedName>
        <fullName evidence="5">2-oxoglutarate ferredoxin oxidoreductase subunit alpha</fullName>
    </submittedName>
    <submittedName>
        <fullName evidence="4">Pyruvate ferredoxin oxidoreductase</fullName>
    </submittedName>
</protein>
<dbReference type="InterPro" id="IPR009014">
    <property type="entry name" value="Transketo_C/PFOR_II"/>
</dbReference>
<dbReference type="Pfam" id="PF01855">
    <property type="entry name" value="POR_N"/>
    <property type="match status" value="1"/>
</dbReference>
<dbReference type="PANTHER" id="PTHR43088:SF1">
    <property type="entry name" value="SUBUNIT OF PYRUVATE:FLAVODOXIN OXIDOREDUCTASE"/>
    <property type="match status" value="1"/>
</dbReference>
<keyword evidence="6" id="KW-1185">Reference proteome</keyword>
<dbReference type="Pfam" id="PF17147">
    <property type="entry name" value="PFOR_II"/>
    <property type="match status" value="1"/>
</dbReference>
<gene>
    <name evidence="4" type="ORF">AWY79_01880</name>
    <name evidence="5" type="ORF">EDC59_10833</name>
</gene>
<dbReference type="EMBL" id="CP014206">
    <property type="protein sequence ID" value="AMK09950.1"/>
    <property type="molecule type" value="Genomic_DNA"/>
</dbReference>
<evidence type="ECO:0000259" key="3">
    <source>
        <dbReference type="Pfam" id="PF17147"/>
    </source>
</evidence>
<keyword evidence="1" id="KW-0560">Oxidoreductase</keyword>
<evidence type="ECO:0000256" key="1">
    <source>
        <dbReference type="ARBA" id="ARBA00023002"/>
    </source>
</evidence>
<accession>A0A126QIZ8</accession>
<evidence type="ECO:0000313" key="5">
    <source>
        <dbReference type="EMBL" id="TDT87368.1"/>
    </source>
</evidence>
<keyword evidence="4" id="KW-0670">Pyruvate</keyword>
<dbReference type="InterPro" id="IPR052368">
    <property type="entry name" value="2-oxoacid_oxidoreductase"/>
</dbReference>
<dbReference type="KEGG" id="dej:AWY79_01880"/>
<dbReference type="Gene3D" id="3.40.50.970">
    <property type="match status" value="1"/>
</dbReference>
<feature type="domain" description="Pyruvate flavodoxin/ferredoxin oxidoreductase pyrimidine binding" evidence="2">
    <location>
        <begin position="19"/>
        <end position="233"/>
    </location>
</feature>
<evidence type="ECO:0000259" key="2">
    <source>
        <dbReference type="Pfam" id="PF01855"/>
    </source>
</evidence>
<evidence type="ECO:0000313" key="6">
    <source>
        <dbReference type="Proteomes" id="UP000055611"/>
    </source>
</evidence>
<dbReference type="InterPro" id="IPR029061">
    <property type="entry name" value="THDP-binding"/>
</dbReference>
<dbReference type="SUPFAM" id="SSF52518">
    <property type="entry name" value="Thiamin diphosphate-binding fold (THDP-binding)"/>
    <property type="match status" value="1"/>
</dbReference>
<dbReference type="SUPFAM" id="SSF52922">
    <property type="entry name" value="TK C-terminal domain-like"/>
    <property type="match status" value="1"/>
</dbReference>
<reference evidence="5 7" key="2">
    <citation type="submission" date="2019-03" db="EMBL/GenBank/DDBJ databases">
        <title>Genomic Encyclopedia of Type Strains, Phase IV (KMG-IV): sequencing the most valuable type-strain genomes for metagenomic binning, comparative biology and taxonomic classification.</title>
        <authorList>
            <person name="Goeker M."/>
        </authorList>
    </citation>
    <scope>NUCLEOTIDE SEQUENCE [LARGE SCALE GENOMIC DNA]</scope>
    <source>
        <strain evidence="5 7">DSM 101483</strain>
    </source>
</reference>
<name>A0A126QIZ8_9BACT</name>
<dbReference type="AlphaFoldDB" id="A0A126QIZ8"/>
<sequence>MTQETLFLKNTETFAESLARCGVKYHFAYPITPATDVMKRMAVILPEYGGEMMQMESEIAVSSALAGAASSGTLCATSSSGPGVTLMHEAIGFMCAAELPCIMFDSMRVGPGDGDILGAQSDYFVATRGGAHGDYHVIVLAPSSGQEIADIMPHGIRLAYTYRTPVLFVLDGVSAQMTESATLPAYNDYSAEFDTSGWAFTGTQDHPKRALITGSYSHEDGYVMNERLRAKYEVIRENEPMWESEQVEDAELVVAAFGIHGRMCRDLVTRMRAQGRKVGFIRPITLWPFPDKAFSALPESVKNILVVEMNHGQMVDDVRLAVNGRIPVHFLGKTGGDMPMNTLAEMVAEAERILGE</sequence>
<evidence type="ECO:0000313" key="4">
    <source>
        <dbReference type="EMBL" id="AMK09950.1"/>
    </source>
</evidence>
<dbReference type="PANTHER" id="PTHR43088">
    <property type="entry name" value="SUBUNIT OF PYRUVATE:FLAVODOXIN OXIDOREDUCTASE-RELATED"/>
    <property type="match status" value="1"/>
</dbReference>
<reference evidence="4 6" key="1">
    <citation type="journal article" date="2016" name="Front. Microbiol.">
        <title>Genome Sequence of the Piezophilic, Mesophilic Sulfate-Reducing Bacterium Desulfovibrio indicus J2T.</title>
        <authorList>
            <person name="Cao J."/>
            <person name="Maignien L."/>
            <person name="Shao Z."/>
            <person name="Alain K."/>
            <person name="Jebbar M."/>
        </authorList>
    </citation>
    <scope>NUCLEOTIDE SEQUENCE [LARGE SCALE GENOMIC DNA]</scope>
    <source>
        <strain evidence="4 6">J2</strain>
    </source>
</reference>
<dbReference type="Gene3D" id="3.40.50.920">
    <property type="match status" value="1"/>
</dbReference>
<dbReference type="EMBL" id="SOBK01000008">
    <property type="protein sequence ID" value="TDT87368.1"/>
    <property type="molecule type" value="Genomic_DNA"/>
</dbReference>
<dbReference type="OrthoDB" id="9794954at2"/>
<dbReference type="Proteomes" id="UP000055611">
    <property type="component" value="Chromosome"/>
</dbReference>
<organism evidence="5 7">
    <name type="scientific">Pseudodesulfovibrio indicus</name>
    <dbReference type="NCBI Taxonomy" id="1716143"/>
    <lineage>
        <taxon>Bacteria</taxon>
        <taxon>Pseudomonadati</taxon>
        <taxon>Thermodesulfobacteriota</taxon>
        <taxon>Desulfovibrionia</taxon>
        <taxon>Desulfovibrionales</taxon>
        <taxon>Desulfovibrionaceae</taxon>
    </lineage>
</organism>